<name>A0A8H7UQW7_9FUNG</name>
<evidence type="ECO:0000313" key="3">
    <source>
        <dbReference type="Proteomes" id="UP000612746"/>
    </source>
</evidence>
<dbReference type="AlphaFoldDB" id="A0A8H7UQW7"/>
<accession>A0A8H7UQW7</accession>
<feature type="chain" id="PRO_5034167577" evidence="1">
    <location>
        <begin position="21"/>
        <end position="96"/>
    </location>
</feature>
<comment type="caution">
    <text evidence="2">The sequence shown here is derived from an EMBL/GenBank/DDBJ whole genome shotgun (WGS) entry which is preliminary data.</text>
</comment>
<organism evidence="2 3">
    <name type="scientific">Umbelopsis vinacea</name>
    <dbReference type="NCBI Taxonomy" id="44442"/>
    <lineage>
        <taxon>Eukaryota</taxon>
        <taxon>Fungi</taxon>
        <taxon>Fungi incertae sedis</taxon>
        <taxon>Mucoromycota</taxon>
        <taxon>Mucoromycotina</taxon>
        <taxon>Umbelopsidomycetes</taxon>
        <taxon>Umbelopsidales</taxon>
        <taxon>Umbelopsidaceae</taxon>
        <taxon>Umbelopsis</taxon>
    </lineage>
</organism>
<dbReference type="EMBL" id="JAEPRA010000001">
    <property type="protein sequence ID" value="KAG2188723.1"/>
    <property type="molecule type" value="Genomic_DNA"/>
</dbReference>
<reference evidence="2" key="1">
    <citation type="submission" date="2020-12" db="EMBL/GenBank/DDBJ databases">
        <title>Metabolic potential, ecology and presence of endohyphal bacteria is reflected in genomic diversity of Mucoromycotina.</title>
        <authorList>
            <person name="Muszewska A."/>
            <person name="Okrasinska A."/>
            <person name="Steczkiewicz K."/>
            <person name="Drgas O."/>
            <person name="Orlowska M."/>
            <person name="Perlinska-Lenart U."/>
            <person name="Aleksandrzak-Piekarczyk T."/>
            <person name="Szatraj K."/>
            <person name="Zielenkiewicz U."/>
            <person name="Pilsyk S."/>
            <person name="Malc E."/>
            <person name="Mieczkowski P."/>
            <person name="Kruszewska J.S."/>
            <person name="Biernat P."/>
            <person name="Pawlowska J."/>
        </authorList>
    </citation>
    <scope>NUCLEOTIDE SEQUENCE</scope>
    <source>
        <strain evidence="2">WA0000051536</strain>
    </source>
</reference>
<gene>
    <name evidence="2" type="ORF">INT44_003862</name>
</gene>
<evidence type="ECO:0000313" key="2">
    <source>
        <dbReference type="EMBL" id="KAG2188723.1"/>
    </source>
</evidence>
<keyword evidence="1" id="KW-0732">Signal</keyword>
<dbReference type="OrthoDB" id="2201647at2759"/>
<sequence>MKLTLIATICLFAAVANVQAAPPPAPSAAIGQPGDENRHWICTCFEPKYDYGCCNDVKGVMMTDGNVCEVPDRSTYKNHDIFEACCTRIGGHYKCK</sequence>
<dbReference type="Proteomes" id="UP000612746">
    <property type="component" value="Unassembled WGS sequence"/>
</dbReference>
<feature type="signal peptide" evidence="1">
    <location>
        <begin position="1"/>
        <end position="20"/>
    </location>
</feature>
<evidence type="ECO:0000256" key="1">
    <source>
        <dbReference type="SAM" id="SignalP"/>
    </source>
</evidence>
<proteinExistence type="predicted"/>
<protein>
    <submittedName>
        <fullName evidence="2">Uncharacterized protein</fullName>
    </submittedName>
</protein>
<keyword evidence="3" id="KW-1185">Reference proteome</keyword>